<keyword evidence="1" id="KW-0472">Membrane</keyword>
<dbReference type="EMBL" id="BAAAVT010000012">
    <property type="protein sequence ID" value="GAA3067831.1"/>
    <property type="molecule type" value="Genomic_DNA"/>
</dbReference>
<proteinExistence type="predicted"/>
<reference evidence="3" key="1">
    <citation type="journal article" date="2019" name="Int. J. Syst. Evol. Microbiol.">
        <title>The Global Catalogue of Microorganisms (GCM) 10K type strain sequencing project: providing services to taxonomists for standard genome sequencing and annotation.</title>
        <authorList>
            <consortium name="The Broad Institute Genomics Platform"/>
            <consortium name="The Broad Institute Genome Sequencing Center for Infectious Disease"/>
            <person name="Wu L."/>
            <person name="Ma J."/>
        </authorList>
    </citation>
    <scope>NUCLEOTIDE SEQUENCE [LARGE SCALE GENOMIC DNA]</scope>
    <source>
        <strain evidence="3">JCM 14309</strain>
    </source>
</reference>
<gene>
    <name evidence="2" type="ORF">GCM10010529_20640</name>
</gene>
<comment type="caution">
    <text evidence="2">The sequence shown here is derived from an EMBL/GenBank/DDBJ whole genome shotgun (WGS) entry which is preliminary data.</text>
</comment>
<protein>
    <recommendedName>
        <fullName evidence="4">DUF4383 domain-containing protein</fullName>
    </recommendedName>
</protein>
<feature type="transmembrane region" description="Helical" evidence="1">
    <location>
        <begin position="122"/>
        <end position="142"/>
    </location>
</feature>
<keyword evidence="1" id="KW-1133">Transmembrane helix</keyword>
<keyword evidence="3" id="KW-1185">Reference proteome</keyword>
<sequence length="159" mass="15860">MTSTQGAHAAGAAGTLTRRAVHGGLGGLAGGVVFGMMMAAMGMLPMVGALVGVESAAVGGLVHMGISLLFGVAFGVVITSARPAPLLLLGAGYGVVLWGVGALLIMPAMLGMPVFMINAMTLQSLVGHLIFGLVAATAVWLLRRHAGSLDLGDMRAQPA</sequence>
<dbReference type="Proteomes" id="UP001500236">
    <property type="component" value="Unassembled WGS sequence"/>
</dbReference>
<organism evidence="2 3">
    <name type="scientific">Nesterenkonia aethiopica</name>
    <dbReference type="NCBI Taxonomy" id="269144"/>
    <lineage>
        <taxon>Bacteria</taxon>
        <taxon>Bacillati</taxon>
        <taxon>Actinomycetota</taxon>
        <taxon>Actinomycetes</taxon>
        <taxon>Micrococcales</taxon>
        <taxon>Micrococcaceae</taxon>
        <taxon>Nesterenkonia</taxon>
    </lineage>
</organism>
<dbReference type="RefSeq" id="WP_344681794.1">
    <property type="nucleotide sequence ID" value="NZ_BAAAVT010000012.1"/>
</dbReference>
<keyword evidence="1" id="KW-0812">Transmembrane</keyword>
<evidence type="ECO:0000256" key="1">
    <source>
        <dbReference type="SAM" id="Phobius"/>
    </source>
</evidence>
<evidence type="ECO:0000313" key="2">
    <source>
        <dbReference type="EMBL" id="GAA3067831.1"/>
    </source>
</evidence>
<accession>A0ABP6LYU7</accession>
<evidence type="ECO:0000313" key="3">
    <source>
        <dbReference type="Proteomes" id="UP001500236"/>
    </source>
</evidence>
<feature type="transmembrane region" description="Helical" evidence="1">
    <location>
        <begin position="28"/>
        <end position="51"/>
    </location>
</feature>
<name>A0ABP6LYU7_9MICC</name>
<feature type="transmembrane region" description="Helical" evidence="1">
    <location>
        <begin position="86"/>
        <end position="110"/>
    </location>
</feature>
<evidence type="ECO:0008006" key="4">
    <source>
        <dbReference type="Google" id="ProtNLM"/>
    </source>
</evidence>
<feature type="transmembrane region" description="Helical" evidence="1">
    <location>
        <begin position="57"/>
        <end position="79"/>
    </location>
</feature>